<dbReference type="PANTHER" id="PTHR24567">
    <property type="entry name" value="CRP FAMILY TRANSCRIPTIONAL REGULATORY PROTEIN"/>
    <property type="match status" value="1"/>
</dbReference>
<reference evidence="2 3" key="1">
    <citation type="journal article" date="2014" name="Nat. Commun.">
        <title>Physiological and genomic features of highly alkaliphilic hydrogen-utilizing Betaproteobacteria from a continental serpentinizing site.</title>
        <authorList>
            <person name="Suzuki S."/>
            <person name="Kuenen J.G."/>
            <person name="Schipper K."/>
            <person name="van der Velde S."/>
            <person name="Ishii S."/>
            <person name="Wu A."/>
            <person name="Sorokin D.Y."/>
            <person name="Tenney A."/>
            <person name="Meng X.Y."/>
            <person name="Morrill P.L."/>
            <person name="Kamagata Y."/>
            <person name="Muyzer G."/>
            <person name="Nealson K.H."/>
        </authorList>
    </citation>
    <scope>NUCLEOTIDE SEQUENCE [LARGE SCALE GENOMIC DNA]</scope>
    <source>
        <strain evidence="2 3">B1</strain>
    </source>
</reference>
<dbReference type="EMBL" id="AP014569">
    <property type="protein sequence ID" value="BAO83391.1"/>
    <property type="molecule type" value="Genomic_DNA"/>
</dbReference>
<dbReference type="InterPro" id="IPR000595">
    <property type="entry name" value="cNMP-bd_dom"/>
</dbReference>
<dbReference type="HOGENOM" id="CLU_075053_16_1_4"/>
<dbReference type="PANTHER" id="PTHR24567:SF26">
    <property type="entry name" value="REGULATORY PROTEIN YEIL"/>
    <property type="match status" value="1"/>
</dbReference>
<dbReference type="PROSITE" id="PS50042">
    <property type="entry name" value="CNMP_BINDING_3"/>
    <property type="match status" value="1"/>
</dbReference>
<dbReference type="OrthoDB" id="8565101at2"/>
<dbReference type="SMART" id="SM00100">
    <property type="entry name" value="cNMP"/>
    <property type="match status" value="1"/>
</dbReference>
<dbReference type="KEGG" id="cbab:SMCB_1163"/>
<evidence type="ECO:0000313" key="2">
    <source>
        <dbReference type="EMBL" id="BAO83391.1"/>
    </source>
</evidence>
<dbReference type="InterPro" id="IPR018490">
    <property type="entry name" value="cNMP-bd_dom_sf"/>
</dbReference>
<evidence type="ECO:0000259" key="1">
    <source>
        <dbReference type="PROSITE" id="PS50042"/>
    </source>
</evidence>
<dbReference type="AlphaFoldDB" id="A0A060NLI8"/>
<proteinExistence type="predicted"/>
<name>A0A060NLI8_9BURK</name>
<dbReference type="STRING" id="1458426.SMCB_1163"/>
<dbReference type="GO" id="GO:0005829">
    <property type="term" value="C:cytosol"/>
    <property type="evidence" value="ECO:0007669"/>
    <property type="project" value="TreeGrafter"/>
</dbReference>
<dbReference type="Pfam" id="PF00027">
    <property type="entry name" value="cNMP_binding"/>
    <property type="match status" value="1"/>
</dbReference>
<dbReference type="RefSeq" id="WP_045535727.1">
    <property type="nucleotide sequence ID" value="NZ_AP014569.1"/>
</dbReference>
<accession>A0A060NLI8</accession>
<feature type="domain" description="Cyclic nucleotide-binding" evidence="1">
    <location>
        <begin position="40"/>
        <end position="140"/>
    </location>
</feature>
<dbReference type="Gene3D" id="2.60.120.10">
    <property type="entry name" value="Jelly Rolls"/>
    <property type="match status" value="1"/>
</dbReference>
<dbReference type="Proteomes" id="UP000066014">
    <property type="component" value="Chromosome"/>
</dbReference>
<dbReference type="SUPFAM" id="SSF51206">
    <property type="entry name" value="cAMP-binding domain-like"/>
    <property type="match status" value="1"/>
</dbReference>
<evidence type="ECO:0000313" key="3">
    <source>
        <dbReference type="Proteomes" id="UP000066014"/>
    </source>
</evidence>
<sequence length="167" mass="18827">MQEREVERIANLIYQAPLGEYIGRDGAAILAAHAGREHRLQDQDFLFHQGDLTNSFYIVTEGRLGLVREKTETRREITVHVLEKGDLVGELSFIDQTPHDLSVRALGNAAVLCFKAGDIQPLITQHPQLVYNFMRAVVKRVHAVVTTLGQHEMELQQYIQTGGRGRV</sequence>
<protein>
    <submittedName>
        <fullName evidence="2">cAMP-binding protein-catabolite gene activator and regulatory subunit of cAMP-dependent protein kinase</fullName>
    </submittedName>
</protein>
<gene>
    <name evidence="2" type="primary">hoxI</name>
    <name evidence="2" type="ORF">SMCB_1163</name>
</gene>
<dbReference type="CDD" id="cd00038">
    <property type="entry name" value="CAP_ED"/>
    <property type="match status" value="1"/>
</dbReference>
<dbReference type="InterPro" id="IPR014710">
    <property type="entry name" value="RmlC-like_jellyroll"/>
</dbReference>
<keyword evidence="3" id="KW-1185">Reference proteome</keyword>
<dbReference type="GO" id="GO:0003700">
    <property type="term" value="F:DNA-binding transcription factor activity"/>
    <property type="evidence" value="ECO:0007669"/>
    <property type="project" value="TreeGrafter"/>
</dbReference>
<organism evidence="2 3">
    <name type="scientific">Serpentinimonas maccroryi</name>
    <dbReference type="NCBI Taxonomy" id="1458426"/>
    <lineage>
        <taxon>Bacteria</taxon>
        <taxon>Pseudomonadati</taxon>
        <taxon>Pseudomonadota</taxon>
        <taxon>Betaproteobacteria</taxon>
        <taxon>Burkholderiales</taxon>
        <taxon>Comamonadaceae</taxon>
        <taxon>Serpentinimonas</taxon>
    </lineage>
</organism>
<dbReference type="InterPro" id="IPR050397">
    <property type="entry name" value="Env_Response_Regulators"/>
</dbReference>